<sequence>MMKVGLFIPFSGQASRVEQEIKNGLRIGIASDGQDKVDFMVQYYHTTVQGDFNVALERLESTPGVSLILAVQEGNREPGILENLQNCHCPVVVINIATSGNPWNHMVPHILVNSLDLSSSQFVLANFVRDLFGQQSCVSLSKMDNPACLLESDKETGPVIKRLMDYCHDVSDMIQVLEVSTKSLFSASTWFCELENEANLEFVERFQRCFATIPSPYALLAYEIGLLLRNPSHKGHSPSPNGILPALQRVNVTGPRGAINLRTGSPRSSVVYVSKVGTKHENIGSKREIVFKEEYSVACSG</sequence>
<dbReference type="eggNOG" id="COG0683">
    <property type="taxonomic scope" value="Bacteria"/>
</dbReference>
<dbReference type="RefSeq" id="WP_015268241.1">
    <property type="nucleotide sequence ID" value="NC_019904.1"/>
</dbReference>
<reference evidence="2" key="1">
    <citation type="submission" date="2012-02" db="EMBL/GenBank/DDBJ databases">
        <title>The complete genome of Echinicola vietnamensis DSM 17526.</title>
        <authorList>
            <person name="Lucas S."/>
            <person name="Copeland A."/>
            <person name="Lapidus A."/>
            <person name="Glavina del Rio T."/>
            <person name="Dalin E."/>
            <person name="Tice H."/>
            <person name="Bruce D."/>
            <person name="Goodwin L."/>
            <person name="Pitluck S."/>
            <person name="Peters L."/>
            <person name="Ovchinnikova G."/>
            <person name="Teshima H."/>
            <person name="Kyrpides N."/>
            <person name="Mavromatis K."/>
            <person name="Ivanova N."/>
            <person name="Brettin T."/>
            <person name="Detter J.C."/>
            <person name="Han C."/>
            <person name="Larimer F."/>
            <person name="Land M."/>
            <person name="Hauser L."/>
            <person name="Markowitz V."/>
            <person name="Cheng J.-F."/>
            <person name="Hugenholtz P."/>
            <person name="Woyke T."/>
            <person name="Wu D."/>
            <person name="Brambilla E."/>
            <person name="Klenk H.-P."/>
            <person name="Eisen J.A."/>
        </authorList>
    </citation>
    <scope>NUCLEOTIDE SEQUENCE [LARGE SCALE GENOMIC DNA]</scope>
    <source>
        <strain evidence="2">DSM 17526 / LMG 23754 / KMM 6221</strain>
    </source>
</reference>
<evidence type="ECO:0000313" key="1">
    <source>
        <dbReference type="EMBL" id="AGA80719.1"/>
    </source>
</evidence>
<organism evidence="1 2">
    <name type="scientific">Echinicola vietnamensis (strain DSM 17526 / LMG 23754 / KMM 6221)</name>
    <dbReference type="NCBI Taxonomy" id="926556"/>
    <lineage>
        <taxon>Bacteria</taxon>
        <taxon>Pseudomonadati</taxon>
        <taxon>Bacteroidota</taxon>
        <taxon>Cytophagia</taxon>
        <taxon>Cytophagales</taxon>
        <taxon>Cyclobacteriaceae</taxon>
        <taxon>Echinicola</taxon>
    </lineage>
</organism>
<dbReference type="PATRIC" id="fig|926556.3.peg.4805"/>
<dbReference type="STRING" id="926556.Echvi_4546"/>
<evidence type="ECO:0008006" key="3">
    <source>
        <dbReference type="Google" id="ProtNLM"/>
    </source>
</evidence>
<gene>
    <name evidence="1" type="ordered locus">Echvi_4546</name>
</gene>
<proteinExistence type="predicted"/>
<dbReference type="EMBL" id="CP003346">
    <property type="protein sequence ID" value="AGA80719.1"/>
    <property type="molecule type" value="Genomic_DNA"/>
</dbReference>
<dbReference type="KEGG" id="evi:Echvi_4546"/>
<dbReference type="Proteomes" id="UP000010796">
    <property type="component" value="Chromosome"/>
</dbReference>
<protein>
    <recommendedName>
        <fullName evidence="3">ABC-type branched-chain amino acid transport system, periplasmic component</fullName>
    </recommendedName>
</protein>
<dbReference type="AlphaFoldDB" id="L0G3B0"/>
<dbReference type="HOGENOM" id="CLU_923577_0_0_10"/>
<accession>L0G3B0</accession>
<dbReference type="OrthoDB" id="827062at2"/>
<name>L0G3B0_ECHVK</name>
<keyword evidence="2" id="KW-1185">Reference proteome</keyword>
<dbReference type="SUPFAM" id="SSF53822">
    <property type="entry name" value="Periplasmic binding protein-like I"/>
    <property type="match status" value="1"/>
</dbReference>
<evidence type="ECO:0000313" key="2">
    <source>
        <dbReference type="Proteomes" id="UP000010796"/>
    </source>
</evidence>
<dbReference type="InterPro" id="IPR028082">
    <property type="entry name" value="Peripla_BP_I"/>
</dbReference>
<dbReference type="Gene3D" id="3.40.50.2300">
    <property type="match status" value="2"/>
</dbReference>